<protein>
    <submittedName>
        <fullName evidence="3">PQQ-dependent catabolism-associated CXXCW motif protein</fullName>
    </submittedName>
</protein>
<accession>A0A1T4U192</accession>
<dbReference type="InterPro" id="IPR036873">
    <property type="entry name" value="Rhodanese-like_dom_sf"/>
</dbReference>
<dbReference type="EMBL" id="FUXU01000004">
    <property type="protein sequence ID" value="SKA46464.1"/>
    <property type="molecule type" value="Genomic_DNA"/>
</dbReference>
<dbReference type="Gene3D" id="3.40.250.10">
    <property type="entry name" value="Rhodanese-like domain"/>
    <property type="match status" value="1"/>
</dbReference>
<proteinExistence type="predicted"/>
<dbReference type="Pfam" id="PF00581">
    <property type="entry name" value="Rhodanese"/>
    <property type="match status" value="1"/>
</dbReference>
<dbReference type="CDD" id="cd00158">
    <property type="entry name" value="RHOD"/>
    <property type="match status" value="1"/>
</dbReference>
<dbReference type="SUPFAM" id="SSF52821">
    <property type="entry name" value="Rhodanese/Cell cycle control phosphatase"/>
    <property type="match status" value="1"/>
</dbReference>
<keyword evidence="1" id="KW-0732">Signal</keyword>
<evidence type="ECO:0000313" key="4">
    <source>
        <dbReference type="Proteomes" id="UP000190162"/>
    </source>
</evidence>
<evidence type="ECO:0000313" key="3">
    <source>
        <dbReference type="EMBL" id="SKA46464.1"/>
    </source>
</evidence>
<dbReference type="PROSITE" id="PS50206">
    <property type="entry name" value="RHODANESE_3"/>
    <property type="match status" value="1"/>
</dbReference>
<dbReference type="InterPro" id="IPR022376">
    <property type="entry name" value="PQQ_CXXCW"/>
</dbReference>
<evidence type="ECO:0000256" key="1">
    <source>
        <dbReference type="SAM" id="SignalP"/>
    </source>
</evidence>
<dbReference type="InterPro" id="IPR001763">
    <property type="entry name" value="Rhodanese-like_dom"/>
</dbReference>
<feature type="chain" id="PRO_5012617241" evidence="1">
    <location>
        <begin position="28"/>
        <end position="182"/>
    </location>
</feature>
<name>A0A1T4U192_9GAMM</name>
<organism evidence="3 4">
    <name type="scientific">Enterovibrio nigricans DSM 22720</name>
    <dbReference type="NCBI Taxonomy" id="1121868"/>
    <lineage>
        <taxon>Bacteria</taxon>
        <taxon>Pseudomonadati</taxon>
        <taxon>Pseudomonadota</taxon>
        <taxon>Gammaproteobacteria</taxon>
        <taxon>Vibrionales</taxon>
        <taxon>Vibrionaceae</taxon>
        <taxon>Enterovibrio</taxon>
    </lineage>
</organism>
<dbReference type="Proteomes" id="UP000190162">
    <property type="component" value="Unassembled WGS sequence"/>
</dbReference>
<reference evidence="4" key="1">
    <citation type="submission" date="2017-02" db="EMBL/GenBank/DDBJ databases">
        <authorList>
            <person name="Varghese N."/>
            <person name="Submissions S."/>
        </authorList>
    </citation>
    <scope>NUCLEOTIDE SEQUENCE [LARGE SCALE GENOMIC DNA]</scope>
    <source>
        <strain evidence="4">DSM 22720</strain>
    </source>
</reference>
<dbReference type="AlphaFoldDB" id="A0A1T4U192"/>
<sequence>MKVHNLVKVLRVNCAIFICLCTISINAETVLEPLDYRNNQYRAPVPTTLQGARVIESPEALKAFMTQDNPVLIDVYPAPNRPDNLSQNTLWIEPKRDTIPSSLWLANVGHGIVPDSLVKLLADNLPLNRPVVVFCEPSCWHSWNAGKRALALGAKEVYWYRAGVKGWQEAGYELETHTPVRP</sequence>
<evidence type="ECO:0000259" key="2">
    <source>
        <dbReference type="PROSITE" id="PS50206"/>
    </source>
</evidence>
<gene>
    <name evidence="3" type="ORF">SAMN02745132_00532</name>
</gene>
<dbReference type="NCBIfam" id="TIGR03865">
    <property type="entry name" value="PQQ_CXXCW"/>
    <property type="match status" value="1"/>
</dbReference>
<keyword evidence="4" id="KW-1185">Reference proteome</keyword>
<feature type="domain" description="Rhodanese" evidence="2">
    <location>
        <begin position="114"/>
        <end position="176"/>
    </location>
</feature>
<feature type="signal peptide" evidence="1">
    <location>
        <begin position="1"/>
        <end position="27"/>
    </location>
</feature>